<dbReference type="SUPFAM" id="SSF81891">
    <property type="entry name" value="Poly A polymerase C-terminal region-like"/>
    <property type="match status" value="1"/>
</dbReference>
<dbReference type="Pfam" id="PF12627">
    <property type="entry name" value="PolyA_pol_RNAbd"/>
    <property type="match status" value="1"/>
</dbReference>
<dbReference type="Pfam" id="PF13735">
    <property type="entry name" value="tRNA_NucTran2_2"/>
    <property type="match status" value="1"/>
</dbReference>
<dbReference type="InterPro" id="IPR032810">
    <property type="entry name" value="CCA-adding_enz_C"/>
</dbReference>
<dbReference type="InterPro" id="IPR002646">
    <property type="entry name" value="PolA_pol_head_dom"/>
</dbReference>
<sequence length="425" mass="47126">MTNYQTALSPQNWPFNWELLPSDACLVGGAVRDALINRQSVTQDLDFVLPTKAVRTASKLARRYKAGFVVLDAQRQIARVVFGNATVDFAQQDGDSLEADLHRRDYTINAIAFNPHTKQFIDPLQGILDCRKGIIRMVSPENLQNDPLRLMRAYRQAAQLGFQIDPATQSVIRKLAPLLSQIAAERVRTELGYLLKSPQGVPWLKAAWEDNVLRPWLPDATAEGFEHMAAIDQSAVVLAETWPKLGVELNLRVTKHSLSLLNLAKLANLLSSIPAVAEQQLLALKYSRVQTRIVVRAIQHLPQLLSYTTANEIPLREQYFFFLNVGPVFPVVALLAVARGMAVNTIAPLIEHYLNPNDQVAHPTPLVTGKDLIKSLKLSPSSKIGELLTEIQIARIEGNIDSIKAALEFAAKLDSINCGSQENNK</sequence>
<comment type="similarity">
    <text evidence="2 11">Belongs to the tRNA nucleotidyltransferase/poly(A) polymerase family.</text>
</comment>
<dbReference type="InterPro" id="IPR050124">
    <property type="entry name" value="tRNA_CCA-adding_enzyme"/>
</dbReference>
<dbReference type="Gene3D" id="3.30.460.10">
    <property type="entry name" value="Beta Polymerase, domain 2"/>
    <property type="match status" value="1"/>
</dbReference>
<evidence type="ECO:0000259" key="14">
    <source>
        <dbReference type="Pfam" id="PF13735"/>
    </source>
</evidence>
<evidence type="ECO:0000256" key="10">
    <source>
        <dbReference type="ARBA" id="ARBA00022884"/>
    </source>
</evidence>
<evidence type="ECO:0000256" key="3">
    <source>
        <dbReference type="ARBA" id="ARBA00022555"/>
    </source>
</evidence>
<comment type="cofactor">
    <cofactor evidence="1">
        <name>Mg(2+)</name>
        <dbReference type="ChEBI" id="CHEBI:18420"/>
    </cofactor>
</comment>
<dbReference type="GO" id="GO:0000049">
    <property type="term" value="F:tRNA binding"/>
    <property type="evidence" value="ECO:0007669"/>
    <property type="project" value="UniProtKB-KW"/>
</dbReference>
<dbReference type="InterPro" id="IPR043519">
    <property type="entry name" value="NT_sf"/>
</dbReference>
<keyword evidence="9" id="KW-0460">Magnesium</keyword>
<gene>
    <name evidence="15" type="ORF">BJP36_08955</name>
</gene>
<evidence type="ECO:0000256" key="6">
    <source>
        <dbReference type="ARBA" id="ARBA00022695"/>
    </source>
</evidence>
<evidence type="ECO:0000256" key="1">
    <source>
        <dbReference type="ARBA" id="ARBA00001946"/>
    </source>
</evidence>
<evidence type="ECO:0000259" key="13">
    <source>
        <dbReference type="Pfam" id="PF12627"/>
    </source>
</evidence>
<keyword evidence="10 11" id="KW-0694">RNA-binding</keyword>
<evidence type="ECO:0000256" key="4">
    <source>
        <dbReference type="ARBA" id="ARBA00022679"/>
    </source>
</evidence>
<dbReference type="PANTHER" id="PTHR47545:SF2">
    <property type="entry name" value="CC-ADDING TRNA NUCLEOTIDYLTRANSFERASE"/>
    <property type="match status" value="1"/>
</dbReference>
<organism evidence="15 16">
    <name type="scientific">Moorena producens (strain JHB)</name>
    <dbReference type="NCBI Taxonomy" id="1454205"/>
    <lineage>
        <taxon>Bacteria</taxon>
        <taxon>Bacillati</taxon>
        <taxon>Cyanobacteriota</taxon>
        <taxon>Cyanophyceae</taxon>
        <taxon>Coleofasciculales</taxon>
        <taxon>Coleofasciculaceae</taxon>
        <taxon>Moorena</taxon>
    </lineage>
</organism>
<keyword evidence="4 11" id="KW-0808">Transferase</keyword>
<dbReference type="InterPro" id="IPR032828">
    <property type="entry name" value="PolyA_RNA-bd"/>
</dbReference>
<accession>A0A1D9FXD6</accession>
<keyword evidence="6" id="KW-0548">Nucleotidyltransferase</keyword>
<dbReference type="Pfam" id="PF01743">
    <property type="entry name" value="PolyA_pol"/>
    <property type="match status" value="1"/>
</dbReference>
<evidence type="ECO:0000313" key="16">
    <source>
        <dbReference type="Proteomes" id="UP000176944"/>
    </source>
</evidence>
<dbReference type="CDD" id="cd05398">
    <property type="entry name" value="NT_ClassII-CCAase"/>
    <property type="match status" value="1"/>
</dbReference>
<name>A0A1D9FXD6_MOOP1</name>
<dbReference type="PANTHER" id="PTHR47545">
    <property type="entry name" value="MULTIFUNCTIONAL CCA PROTEIN"/>
    <property type="match status" value="1"/>
</dbReference>
<feature type="domain" description="CCA-adding enzyme C-terminal" evidence="14">
    <location>
        <begin position="265"/>
        <end position="408"/>
    </location>
</feature>
<evidence type="ECO:0000256" key="5">
    <source>
        <dbReference type="ARBA" id="ARBA00022694"/>
    </source>
</evidence>
<evidence type="ECO:0000256" key="9">
    <source>
        <dbReference type="ARBA" id="ARBA00022842"/>
    </source>
</evidence>
<feature type="domain" description="Poly A polymerase head" evidence="12">
    <location>
        <begin position="26"/>
        <end position="136"/>
    </location>
</feature>
<evidence type="ECO:0000313" key="15">
    <source>
        <dbReference type="EMBL" id="AOY80036.1"/>
    </source>
</evidence>
<protein>
    <submittedName>
        <fullName evidence="15">CCA tRNA nucleotidyltransferase</fullName>
    </submittedName>
</protein>
<dbReference type="Gene3D" id="1.10.3090.10">
    <property type="entry name" value="cca-adding enzyme, domain 2"/>
    <property type="match status" value="1"/>
</dbReference>
<dbReference type="SUPFAM" id="SSF81301">
    <property type="entry name" value="Nucleotidyltransferase"/>
    <property type="match status" value="1"/>
</dbReference>
<evidence type="ECO:0000256" key="8">
    <source>
        <dbReference type="ARBA" id="ARBA00022741"/>
    </source>
</evidence>
<evidence type="ECO:0000256" key="7">
    <source>
        <dbReference type="ARBA" id="ARBA00022723"/>
    </source>
</evidence>
<dbReference type="GO" id="GO:0046872">
    <property type="term" value="F:metal ion binding"/>
    <property type="evidence" value="ECO:0007669"/>
    <property type="project" value="UniProtKB-KW"/>
</dbReference>
<feature type="domain" description="tRNA nucleotidyltransferase/poly(A) polymerase RNA and SrmB- binding" evidence="13">
    <location>
        <begin position="161"/>
        <end position="221"/>
    </location>
</feature>
<dbReference type="EMBL" id="CP017708">
    <property type="protein sequence ID" value="AOY80036.1"/>
    <property type="molecule type" value="Genomic_DNA"/>
</dbReference>
<dbReference type="GO" id="GO:0016779">
    <property type="term" value="F:nucleotidyltransferase activity"/>
    <property type="evidence" value="ECO:0007669"/>
    <property type="project" value="UniProtKB-KW"/>
</dbReference>
<proteinExistence type="inferred from homology"/>
<evidence type="ECO:0000256" key="11">
    <source>
        <dbReference type="RuleBase" id="RU003953"/>
    </source>
</evidence>
<keyword evidence="7" id="KW-0479">Metal-binding</keyword>
<keyword evidence="8" id="KW-0547">Nucleotide-binding</keyword>
<dbReference type="Proteomes" id="UP000176944">
    <property type="component" value="Chromosome"/>
</dbReference>
<dbReference type="GO" id="GO:0000166">
    <property type="term" value="F:nucleotide binding"/>
    <property type="evidence" value="ECO:0007669"/>
    <property type="project" value="UniProtKB-KW"/>
</dbReference>
<evidence type="ECO:0000259" key="12">
    <source>
        <dbReference type="Pfam" id="PF01743"/>
    </source>
</evidence>
<dbReference type="GO" id="GO:0008033">
    <property type="term" value="P:tRNA processing"/>
    <property type="evidence" value="ECO:0007669"/>
    <property type="project" value="UniProtKB-KW"/>
</dbReference>
<reference evidence="16" key="1">
    <citation type="submission" date="2016-10" db="EMBL/GenBank/DDBJ databases">
        <title>Comparative genomics uncovers the prolific and rare metabolic potential of the cyanobacterial genus Moorea.</title>
        <authorList>
            <person name="Leao T."/>
            <person name="Castelao G."/>
            <person name="Korobeynikov A."/>
            <person name="Monroe E.A."/>
            <person name="Podell S."/>
            <person name="Glukhov E."/>
            <person name="Allen E."/>
            <person name="Gerwick W.H."/>
            <person name="Gerwick L."/>
        </authorList>
    </citation>
    <scope>NUCLEOTIDE SEQUENCE [LARGE SCALE GENOMIC DNA]</scope>
    <source>
        <strain evidence="16">JHB</strain>
    </source>
</reference>
<dbReference type="AlphaFoldDB" id="A0A1D9FXD6"/>
<keyword evidence="5" id="KW-0819">tRNA processing</keyword>
<evidence type="ECO:0000256" key="2">
    <source>
        <dbReference type="ARBA" id="ARBA00007265"/>
    </source>
</evidence>
<keyword evidence="3" id="KW-0820">tRNA-binding</keyword>